<dbReference type="InterPro" id="IPR000276">
    <property type="entry name" value="GPCR_Rhodpsn"/>
</dbReference>
<keyword evidence="9 10" id="KW-0807">Transducer</keyword>
<dbReference type="OrthoDB" id="10071887at2759"/>
<dbReference type="InterPro" id="IPR017452">
    <property type="entry name" value="GPCR_Rhodpsn_7TM"/>
</dbReference>
<accession>A0A1S3HMP0</accession>
<feature type="transmembrane region" description="Helical" evidence="12">
    <location>
        <begin position="108"/>
        <end position="136"/>
    </location>
</feature>
<dbReference type="SUPFAM" id="SSF81321">
    <property type="entry name" value="Family A G protein-coupled receptor-like"/>
    <property type="match status" value="1"/>
</dbReference>
<evidence type="ECO:0000313" key="14">
    <source>
        <dbReference type="Proteomes" id="UP000085678"/>
    </source>
</evidence>
<gene>
    <name evidence="15" type="primary">LOC106155855</name>
</gene>
<evidence type="ECO:0000256" key="11">
    <source>
        <dbReference type="SAM" id="MobiDB-lite"/>
    </source>
</evidence>
<dbReference type="SMART" id="SM01381">
    <property type="entry name" value="7TM_GPCR_Srsx"/>
    <property type="match status" value="1"/>
</dbReference>
<dbReference type="GeneID" id="106155855"/>
<dbReference type="GO" id="GO:0016907">
    <property type="term" value="F:G protein-coupled acetylcholine receptor activity"/>
    <property type="evidence" value="ECO:0007669"/>
    <property type="project" value="InterPro"/>
</dbReference>
<feature type="transmembrane region" description="Helical" evidence="12">
    <location>
        <begin position="188"/>
        <end position="208"/>
    </location>
</feature>
<keyword evidence="4 12" id="KW-1133">Transmembrane helix</keyword>
<dbReference type="PROSITE" id="PS50262">
    <property type="entry name" value="G_PROTEIN_RECEP_F1_2"/>
    <property type="match status" value="1"/>
</dbReference>
<evidence type="ECO:0000313" key="15">
    <source>
        <dbReference type="RefSeq" id="XP_013386324.1"/>
    </source>
</evidence>
<evidence type="ECO:0000256" key="3">
    <source>
        <dbReference type="ARBA" id="ARBA00022692"/>
    </source>
</evidence>
<dbReference type="PANTHER" id="PTHR24248">
    <property type="entry name" value="ADRENERGIC RECEPTOR-RELATED G-PROTEIN COUPLED RECEPTOR"/>
    <property type="match status" value="1"/>
</dbReference>
<comment type="subcellular location">
    <subcellularLocation>
        <location evidence="1">Cell membrane</location>
        <topology evidence="1">Multi-pass membrane protein</topology>
    </subcellularLocation>
</comment>
<dbReference type="KEGG" id="lak:106155855"/>
<dbReference type="PROSITE" id="PS00237">
    <property type="entry name" value="G_PROTEIN_RECEP_F1_1"/>
    <property type="match status" value="1"/>
</dbReference>
<evidence type="ECO:0000256" key="1">
    <source>
        <dbReference type="ARBA" id="ARBA00004651"/>
    </source>
</evidence>
<keyword evidence="5 10" id="KW-0297">G-protein coupled receptor</keyword>
<dbReference type="GO" id="GO:0071880">
    <property type="term" value="P:adenylate cyclase-activating adrenergic receptor signaling pathway"/>
    <property type="evidence" value="ECO:0007669"/>
    <property type="project" value="TreeGrafter"/>
</dbReference>
<evidence type="ECO:0000256" key="2">
    <source>
        <dbReference type="ARBA" id="ARBA00022475"/>
    </source>
</evidence>
<evidence type="ECO:0000256" key="9">
    <source>
        <dbReference type="ARBA" id="ARBA00023224"/>
    </source>
</evidence>
<evidence type="ECO:0000259" key="13">
    <source>
        <dbReference type="PROSITE" id="PS50262"/>
    </source>
</evidence>
<feature type="transmembrane region" description="Helical" evidence="12">
    <location>
        <begin position="672"/>
        <end position="691"/>
    </location>
</feature>
<keyword evidence="14" id="KW-1185">Reference proteome</keyword>
<proteinExistence type="inferred from homology"/>
<keyword evidence="8 10" id="KW-0675">Receptor</keyword>
<keyword evidence="7" id="KW-1015">Disulfide bond</keyword>
<dbReference type="Gene3D" id="1.20.1070.10">
    <property type="entry name" value="Rhodopsin 7-helix transmembrane proteins"/>
    <property type="match status" value="2"/>
</dbReference>
<dbReference type="STRING" id="7574.A0A1S3HMP0"/>
<dbReference type="FunFam" id="1.20.1070.10:FF:000365">
    <property type="entry name" value="Muscarinic acetylcholine receptor gar-2"/>
    <property type="match status" value="1"/>
</dbReference>
<feature type="transmembrane region" description="Helical" evidence="12">
    <location>
        <begin position="148"/>
        <end position="168"/>
    </location>
</feature>
<feature type="compositionally biased region" description="Low complexity" evidence="11">
    <location>
        <begin position="448"/>
        <end position="462"/>
    </location>
</feature>
<comment type="similarity">
    <text evidence="10">Belongs to the G-protein coupled receptor 1 family.</text>
</comment>
<keyword evidence="6 12" id="KW-0472">Membrane</keyword>
<feature type="transmembrane region" description="Helical" evidence="12">
    <location>
        <begin position="633"/>
        <end position="660"/>
    </location>
</feature>
<dbReference type="GO" id="GO:0045202">
    <property type="term" value="C:synapse"/>
    <property type="evidence" value="ECO:0007669"/>
    <property type="project" value="GOC"/>
</dbReference>
<feature type="region of interest" description="Disordered" evidence="11">
    <location>
        <begin position="570"/>
        <end position="593"/>
    </location>
</feature>
<evidence type="ECO:0000256" key="7">
    <source>
        <dbReference type="ARBA" id="ARBA00023157"/>
    </source>
</evidence>
<dbReference type="InterPro" id="IPR000995">
    <property type="entry name" value="Musac_Ach_rcpt"/>
</dbReference>
<feature type="compositionally biased region" description="Polar residues" evidence="11">
    <location>
        <begin position="463"/>
        <end position="482"/>
    </location>
</feature>
<evidence type="ECO:0000256" key="5">
    <source>
        <dbReference type="ARBA" id="ARBA00023040"/>
    </source>
</evidence>
<dbReference type="PRINTS" id="PR00237">
    <property type="entry name" value="GPCRRHODOPSN"/>
</dbReference>
<evidence type="ECO:0000256" key="4">
    <source>
        <dbReference type="ARBA" id="ARBA00022989"/>
    </source>
</evidence>
<dbReference type="GO" id="GO:0005886">
    <property type="term" value="C:plasma membrane"/>
    <property type="evidence" value="ECO:0007669"/>
    <property type="project" value="UniProtKB-SubCell"/>
</dbReference>
<sequence length="710" mass="80165">MNVTTPTTLPLTTPYTFGVPLVPSVAAMSPAERNELAPYTFNDDSPIPRLPEYVNDNLTEERALTEYYCNGTFDLSLCLEILGLAENLTFNYTSNETTTFEWTLRHPMWLTVLLAIFGGIVSIVTVLGNSLVLLSFYLDRQIRQPSNYFIASLAVSDLLIGLFSMPLYTMYLLLDAKWPLGPTVCDLWLSLDYTSCLASQYTVFFITVDRFCSVKIPAKYRNWRTEHKVNVMVSVTWVIPILIFYTSIIGWQYFVGLRTVPAQECWVQFMSSPMFNTILVIGYYWITLVVMIILYAGIYKVALDLHRKSAAKQKKMTSLVSMAGQTMTNIGIGISQTKKASVKEVKETISPLKNKKATAAVEEEEGSSSTAYPSDVEDSSSQSAPHPPPAYNSLDGDSAGTPVNKPKQHHHHHHHRHHHHHHGKDHAHGHKNKKTDDHLTTPKGEQYLTTPTPVSQTPSSLLDNESSTQTAGSHDTSGSSGETPKRGHGIRFIDQESFQSFASGEDVKLVVETRHIDKLAQSNDEPPSPIWKRRQSFKAKETEHSAANMVGCNGDKDKVCMQVSVNSKSKGKPVIKTIKPPSGNHEHKSARERVTQQWHDITTYFRRKNQKRKEKGKAQGKNKSKSENRARKALRTISLILGAFVLFWTPYHVIVIILGFCYDCVHIRLYEISYWFCYMNSPINPFCYAFANAQFKRTFKRILSGDLHRT</sequence>
<dbReference type="Proteomes" id="UP000085678">
    <property type="component" value="Unplaced"/>
</dbReference>
<feature type="region of interest" description="Disordered" evidence="11">
    <location>
        <begin position="347"/>
        <end position="488"/>
    </location>
</feature>
<dbReference type="FunCoup" id="A0A1S3HMP0">
    <property type="interactions" value="125"/>
</dbReference>
<evidence type="ECO:0000256" key="12">
    <source>
        <dbReference type="SAM" id="Phobius"/>
    </source>
</evidence>
<dbReference type="AlphaFoldDB" id="A0A1S3HMP0"/>
<dbReference type="PRINTS" id="PR00243">
    <property type="entry name" value="MUSCARINICR"/>
</dbReference>
<feature type="compositionally biased region" description="Basic residues" evidence="11">
    <location>
        <begin position="406"/>
        <end position="433"/>
    </location>
</feature>
<keyword evidence="2" id="KW-1003">Cell membrane</keyword>
<keyword evidence="3 10" id="KW-0812">Transmembrane</keyword>
<feature type="domain" description="G-protein coupled receptors family 1 profile" evidence="13">
    <location>
        <begin position="128"/>
        <end position="688"/>
    </location>
</feature>
<dbReference type="Pfam" id="PF00001">
    <property type="entry name" value="7tm_1"/>
    <property type="match status" value="2"/>
</dbReference>
<dbReference type="GO" id="GO:0043410">
    <property type="term" value="P:positive regulation of MAPK cascade"/>
    <property type="evidence" value="ECO:0007669"/>
    <property type="project" value="TreeGrafter"/>
</dbReference>
<name>A0A1S3HMP0_LINAN</name>
<feature type="region of interest" description="Disordered" evidence="11">
    <location>
        <begin position="605"/>
        <end position="628"/>
    </location>
</feature>
<dbReference type="RefSeq" id="XP_013386324.1">
    <property type="nucleotide sequence ID" value="XM_013530870.1"/>
</dbReference>
<evidence type="ECO:0000256" key="6">
    <source>
        <dbReference type="ARBA" id="ARBA00023136"/>
    </source>
</evidence>
<feature type="compositionally biased region" description="Basic and acidic residues" evidence="11">
    <location>
        <begin position="584"/>
        <end position="593"/>
    </location>
</feature>
<organism evidence="14 15">
    <name type="scientific">Lingula anatina</name>
    <name type="common">Brachiopod</name>
    <name type="synonym">Lingula unguis</name>
    <dbReference type="NCBI Taxonomy" id="7574"/>
    <lineage>
        <taxon>Eukaryota</taxon>
        <taxon>Metazoa</taxon>
        <taxon>Spiralia</taxon>
        <taxon>Lophotrochozoa</taxon>
        <taxon>Brachiopoda</taxon>
        <taxon>Linguliformea</taxon>
        <taxon>Lingulata</taxon>
        <taxon>Lingulida</taxon>
        <taxon>Linguloidea</taxon>
        <taxon>Lingulidae</taxon>
        <taxon>Lingula</taxon>
    </lineage>
</organism>
<evidence type="ECO:0000256" key="10">
    <source>
        <dbReference type="RuleBase" id="RU000688"/>
    </source>
</evidence>
<dbReference type="InParanoid" id="A0A1S3HMP0"/>
<feature type="transmembrane region" description="Helical" evidence="12">
    <location>
        <begin position="229"/>
        <end position="254"/>
    </location>
</feature>
<dbReference type="PANTHER" id="PTHR24248:SF185">
    <property type="entry name" value="DOPAMINE RECEPTOR 2"/>
    <property type="match status" value="1"/>
</dbReference>
<reference evidence="15" key="1">
    <citation type="submission" date="2025-08" db="UniProtKB">
        <authorList>
            <consortium name="RefSeq"/>
        </authorList>
    </citation>
    <scope>IDENTIFICATION</scope>
    <source>
        <tissue evidence="15">Gonads</tissue>
    </source>
</reference>
<evidence type="ECO:0000256" key="8">
    <source>
        <dbReference type="ARBA" id="ARBA00023170"/>
    </source>
</evidence>
<feature type="compositionally biased region" description="Basic residues" evidence="11">
    <location>
        <begin position="605"/>
        <end position="623"/>
    </location>
</feature>
<feature type="transmembrane region" description="Helical" evidence="12">
    <location>
        <begin position="274"/>
        <end position="298"/>
    </location>
</feature>
<protein>
    <submittedName>
        <fullName evidence="15">Muscarinic acetylcholine receptor M4</fullName>
    </submittedName>
</protein>